<evidence type="ECO:0000256" key="7">
    <source>
        <dbReference type="PROSITE-ProRule" id="PRU00409"/>
    </source>
</evidence>
<evidence type="ECO:0000256" key="2">
    <source>
        <dbReference type="ARBA" id="ARBA00009182"/>
    </source>
</evidence>
<evidence type="ECO:0000256" key="1">
    <source>
        <dbReference type="ARBA" id="ARBA00001946"/>
    </source>
</evidence>
<comment type="similarity">
    <text evidence="2">Belongs to the succinate/malate CoA ligase beta subunit family.</text>
</comment>
<dbReference type="InterPro" id="IPR005811">
    <property type="entry name" value="SUCC_ACL_C"/>
</dbReference>
<evidence type="ECO:0000256" key="4">
    <source>
        <dbReference type="ARBA" id="ARBA00022723"/>
    </source>
</evidence>
<keyword evidence="7" id="KW-0067">ATP-binding</keyword>
<dbReference type="Gene3D" id="3.30.1490.20">
    <property type="entry name" value="ATP-grasp fold, A domain"/>
    <property type="match status" value="1"/>
</dbReference>
<evidence type="ECO:0000256" key="6">
    <source>
        <dbReference type="ARBA" id="ARBA00022842"/>
    </source>
</evidence>
<dbReference type="GO" id="GO:0004775">
    <property type="term" value="F:succinate-CoA ligase (ADP-forming) activity"/>
    <property type="evidence" value="ECO:0007669"/>
    <property type="project" value="TreeGrafter"/>
</dbReference>
<dbReference type="PIRSF" id="PIRSF001554">
    <property type="entry name" value="SucCS_beta"/>
    <property type="match status" value="1"/>
</dbReference>
<dbReference type="OrthoDB" id="9802602at2"/>
<dbReference type="Pfam" id="PF08442">
    <property type="entry name" value="ATP-grasp_2"/>
    <property type="match status" value="1"/>
</dbReference>
<comment type="cofactor">
    <cofactor evidence="1">
        <name>Mg(2+)</name>
        <dbReference type="ChEBI" id="CHEBI:18420"/>
    </cofactor>
</comment>
<dbReference type="Proteomes" id="UP000295066">
    <property type="component" value="Unassembled WGS sequence"/>
</dbReference>
<dbReference type="PROSITE" id="PS50975">
    <property type="entry name" value="ATP_GRASP"/>
    <property type="match status" value="1"/>
</dbReference>
<dbReference type="InterPro" id="IPR011761">
    <property type="entry name" value="ATP-grasp"/>
</dbReference>
<dbReference type="Gene3D" id="3.40.50.261">
    <property type="entry name" value="Succinyl-CoA synthetase domains"/>
    <property type="match status" value="1"/>
</dbReference>
<dbReference type="GO" id="GO:0006099">
    <property type="term" value="P:tricarboxylic acid cycle"/>
    <property type="evidence" value="ECO:0007669"/>
    <property type="project" value="InterPro"/>
</dbReference>
<evidence type="ECO:0000259" key="8">
    <source>
        <dbReference type="PROSITE" id="PS50975"/>
    </source>
</evidence>
<dbReference type="InterPro" id="IPR005809">
    <property type="entry name" value="Succ_CoA_ligase-like_bsu"/>
</dbReference>
<sequence>MKLYEFQGKALFREAGIPVPRGAVVTAADRSGLFAPSAVKAQVLSGGRGKAGGVLLVSTQEEAEKAADSILSMELKGEPVRALLVEEKMNIRAEYYLAVTFDGEAGTPLFMASASGGMDIESVAEHTPEKILKLPVDPLWGLTDYKLRAMADFLGYENKKEFAAFARKVWNLFREKNAVLVEINPLVVTDSGLVALDSKIEIDDDARPLLKDLFEKNLSEQSALTGTEGEADHGTITYVPLDGNVGLISDGAGTGMLTLDLIRDLGGDAADFCEMGGLTSPEVMYSAMDQVFSDKKDIKSLLVVLIGGFNRMDEMAEGITAFLRDHPVSIPLVVRLCGTMEEEGKAIMKEAGLPVYDDLRTAVADAVRFAAGGN</sequence>
<dbReference type="GO" id="GO:0046872">
    <property type="term" value="F:metal ion binding"/>
    <property type="evidence" value="ECO:0007669"/>
    <property type="project" value="UniProtKB-KW"/>
</dbReference>
<dbReference type="GO" id="GO:0006104">
    <property type="term" value="P:succinyl-CoA metabolic process"/>
    <property type="evidence" value="ECO:0007669"/>
    <property type="project" value="TreeGrafter"/>
</dbReference>
<keyword evidence="10" id="KW-1185">Reference proteome</keyword>
<comment type="caution">
    <text evidence="9">The sequence shown here is derived from an EMBL/GenBank/DDBJ whole genome shotgun (WGS) entry which is preliminary data.</text>
</comment>
<evidence type="ECO:0000256" key="5">
    <source>
        <dbReference type="ARBA" id="ARBA00022741"/>
    </source>
</evidence>
<dbReference type="GO" id="GO:0005524">
    <property type="term" value="F:ATP binding"/>
    <property type="evidence" value="ECO:0007669"/>
    <property type="project" value="UniProtKB-UniRule"/>
</dbReference>
<name>A0A4R8MKN5_9BACT</name>
<dbReference type="InterPro" id="IPR013815">
    <property type="entry name" value="ATP_grasp_subdomain_1"/>
</dbReference>
<dbReference type="Gene3D" id="3.30.470.20">
    <property type="entry name" value="ATP-grasp fold, B domain"/>
    <property type="match status" value="1"/>
</dbReference>
<accession>A0A4R8MKN5</accession>
<dbReference type="AlphaFoldDB" id="A0A4R8MKN5"/>
<evidence type="ECO:0000313" key="10">
    <source>
        <dbReference type="Proteomes" id="UP000295066"/>
    </source>
</evidence>
<protein>
    <submittedName>
        <fullName evidence="9">Succinyl-CoA synthetase beta subunit</fullName>
    </submittedName>
</protein>
<dbReference type="SUPFAM" id="SSF56059">
    <property type="entry name" value="Glutathione synthetase ATP-binding domain-like"/>
    <property type="match status" value="1"/>
</dbReference>
<dbReference type="Pfam" id="PF00549">
    <property type="entry name" value="Ligase_CoA"/>
    <property type="match status" value="1"/>
</dbReference>
<dbReference type="GO" id="GO:0042709">
    <property type="term" value="C:succinate-CoA ligase complex"/>
    <property type="evidence" value="ECO:0007669"/>
    <property type="project" value="TreeGrafter"/>
</dbReference>
<dbReference type="RefSeq" id="WP_133955277.1">
    <property type="nucleotide sequence ID" value="NZ_SORI01000001.1"/>
</dbReference>
<dbReference type="PANTHER" id="PTHR11815:SF10">
    <property type="entry name" value="SUCCINATE--COA LIGASE [GDP-FORMING] SUBUNIT BETA, MITOCHONDRIAL"/>
    <property type="match status" value="1"/>
</dbReference>
<dbReference type="SUPFAM" id="SSF52210">
    <property type="entry name" value="Succinyl-CoA synthetase domains"/>
    <property type="match status" value="1"/>
</dbReference>
<dbReference type="EMBL" id="SORI01000001">
    <property type="protein sequence ID" value="TDY64972.1"/>
    <property type="molecule type" value="Genomic_DNA"/>
</dbReference>
<keyword evidence="5 7" id="KW-0547">Nucleotide-binding</keyword>
<dbReference type="FunFam" id="3.30.470.20:FF:000002">
    <property type="entry name" value="Succinate--CoA ligase [ADP-forming] subunit beta"/>
    <property type="match status" value="1"/>
</dbReference>
<reference evidence="9 10" key="1">
    <citation type="submission" date="2019-03" db="EMBL/GenBank/DDBJ databases">
        <title>Genomic Encyclopedia of Type Strains, Phase IV (KMG-IV): sequencing the most valuable type-strain genomes for metagenomic binning, comparative biology and taxonomic classification.</title>
        <authorList>
            <person name="Goeker M."/>
        </authorList>
    </citation>
    <scope>NUCLEOTIDE SEQUENCE [LARGE SCALE GENOMIC DNA]</scope>
    <source>
        <strain evidence="9 10">DSM 25964</strain>
    </source>
</reference>
<gene>
    <name evidence="9" type="ORF">C8D99_101118</name>
</gene>
<keyword evidence="4" id="KW-0479">Metal-binding</keyword>
<evidence type="ECO:0000256" key="3">
    <source>
        <dbReference type="ARBA" id="ARBA00022598"/>
    </source>
</evidence>
<evidence type="ECO:0000313" key="9">
    <source>
        <dbReference type="EMBL" id="TDY64972.1"/>
    </source>
</evidence>
<proteinExistence type="inferred from homology"/>
<dbReference type="InterPro" id="IPR013650">
    <property type="entry name" value="ATP-grasp_succ-CoA_synth-type"/>
</dbReference>
<organism evidence="9 10">
    <name type="scientific">Aminivibrio pyruvatiphilus</name>
    <dbReference type="NCBI Taxonomy" id="1005740"/>
    <lineage>
        <taxon>Bacteria</taxon>
        <taxon>Thermotogati</taxon>
        <taxon>Synergistota</taxon>
        <taxon>Synergistia</taxon>
        <taxon>Synergistales</taxon>
        <taxon>Aminobacteriaceae</taxon>
        <taxon>Aminivibrio</taxon>
    </lineage>
</organism>
<feature type="domain" description="ATP-grasp" evidence="8">
    <location>
        <begin position="9"/>
        <end position="215"/>
    </location>
</feature>
<dbReference type="PANTHER" id="PTHR11815">
    <property type="entry name" value="SUCCINYL-COA SYNTHETASE BETA CHAIN"/>
    <property type="match status" value="1"/>
</dbReference>
<dbReference type="InterPro" id="IPR016102">
    <property type="entry name" value="Succinyl-CoA_synth-like"/>
</dbReference>
<keyword evidence="6" id="KW-0460">Magnesium</keyword>
<keyword evidence="3" id="KW-0436">Ligase</keyword>